<dbReference type="EMBL" id="MLYV02000012">
    <property type="protein sequence ID" value="PSS37986.1"/>
    <property type="molecule type" value="Genomic_DNA"/>
</dbReference>
<evidence type="ECO:0000256" key="7">
    <source>
        <dbReference type="ARBA" id="ARBA00023180"/>
    </source>
</evidence>
<keyword evidence="4" id="KW-0812">Transmembrane</keyword>
<keyword evidence="7" id="KW-0325">Glycoprotein</keyword>
<dbReference type="OrthoDB" id="529273at2759"/>
<evidence type="ECO:0000313" key="11">
    <source>
        <dbReference type="Proteomes" id="UP000186601"/>
    </source>
</evidence>
<evidence type="ECO:0000256" key="6">
    <source>
        <dbReference type="ARBA" id="ARBA00023136"/>
    </source>
</evidence>
<dbReference type="PANTHER" id="PTHR20961:SF38">
    <property type="entry name" value="PROTEIN O-LINKED-MANNOSE BETA-1,4-N-ACETYLGLUCOSAMINYLTRANSFERASE 2"/>
    <property type="match status" value="1"/>
</dbReference>
<dbReference type="GO" id="GO:0016020">
    <property type="term" value="C:membrane"/>
    <property type="evidence" value="ECO:0007669"/>
    <property type="project" value="UniProtKB-SubCell"/>
</dbReference>
<keyword evidence="2" id="KW-0328">Glycosyltransferase</keyword>
<dbReference type="Pfam" id="PF04577">
    <property type="entry name" value="Glyco_transf_61"/>
    <property type="match status" value="1"/>
</dbReference>
<feature type="signal peptide" evidence="8">
    <location>
        <begin position="1"/>
        <end position="27"/>
    </location>
</feature>
<keyword evidence="8" id="KW-0732">Signal</keyword>
<feature type="domain" description="Glycosyltransferase 61 catalytic" evidence="9">
    <location>
        <begin position="180"/>
        <end position="405"/>
    </location>
</feature>
<keyword evidence="3" id="KW-0808">Transferase</keyword>
<evidence type="ECO:0000256" key="8">
    <source>
        <dbReference type="SAM" id="SignalP"/>
    </source>
</evidence>
<comment type="subcellular location">
    <subcellularLocation>
        <location evidence="1">Membrane</location>
        <topology evidence="1">Single-pass membrane protein</topology>
    </subcellularLocation>
</comment>
<evidence type="ECO:0000259" key="9">
    <source>
        <dbReference type="Pfam" id="PF04577"/>
    </source>
</evidence>
<feature type="chain" id="PRO_5015306150" description="Glycosyltransferase 61 catalytic domain-containing protein" evidence="8">
    <location>
        <begin position="28"/>
        <end position="485"/>
    </location>
</feature>
<organism evidence="10 11">
    <name type="scientific">Hermanssonia centrifuga</name>
    <dbReference type="NCBI Taxonomy" id="98765"/>
    <lineage>
        <taxon>Eukaryota</taxon>
        <taxon>Fungi</taxon>
        <taxon>Dikarya</taxon>
        <taxon>Basidiomycota</taxon>
        <taxon>Agaricomycotina</taxon>
        <taxon>Agaricomycetes</taxon>
        <taxon>Polyporales</taxon>
        <taxon>Meruliaceae</taxon>
        <taxon>Hermanssonia</taxon>
    </lineage>
</organism>
<evidence type="ECO:0000256" key="3">
    <source>
        <dbReference type="ARBA" id="ARBA00022679"/>
    </source>
</evidence>
<dbReference type="GO" id="GO:0005783">
    <property type="term" value="C:endoplasmic reticulum"/>
    <property type="evidence" value="ECO:0007669"/>
    <property type="project" value="TreeGrafter"/>
</dbReference>
<keyword evidence="11" id="KW-1185">Reference proteome</keyword>
<evidence type="ECO:0000256" key="4">
    <source>
        <dbReference type="ARBA" id="ARBA00022692"/>
    </source>
</evidence>
<accession>A0A2R6S6U1</accession>
<dbReference type="PANTHER" id="PTHR20961">
    <property type="entry name" value="GLYCOSYLTRANSFERASE"/>
    <property type="match status" value="1"/>
</dbReference>
<evidence type="ECO:0000313" key="10">
    <source>
        <dbReference type="EMBL" id="PSS37986.1"/>
    </source>
</evidence>
<keyword evidence="6" id="KW-0472">Membrane</keyword>
<proteinExistence type="predicted"/>
<evidence type="ECO:0000256" key="5">
    <source>
        <dbReference type="ARBA" id="ARBA00022989"/>
    </source>
</evidence>
<evidence type="ECO:0000256" key="1">
    <source>
        <dbReference type="ARBA" id="ARBA00004167"/>
    </source>
</evidence>
<dbReference type="AlphaFoldDB" id="A0A2R6S6U1"/>
<dbReference type="Proteomes" id="UP000186601">
    <property type="component" value="Unassembled WGS sequence"/>
</dbReference>
<gene>
    <name evidence="10" type="ORF">PHLCEN_2v169</name>
</gene>
<name>A0A2R6S6U1_9APHY</name>
<sequence>MPPFVPTSREIFLLGLLLVSLLTFSTTFKPNTLSVSDLTKLRSGIYTADDEVDTTPVTFESQYSLQSLNVPLSWGLGQVPQTQIVAHVPGWTMFDKLYVMNGTFYVVTDNPEQIPDRKLMISTGLFIENGAEEEAKRVPTDKELRIIDQDEARRLFGVQAERFDGVTWLANDPKQFITHYYHWSAELFFGFWRTYSSLDPSIRSNGETSLPAPRRFLFTRLDAANWRDYAAMNQWVTFSAFPSITMEFMNDWLERSKNGRAYVFDRVVLADRAAAMHGVNFLKTQRTAANAFALPGSVHWWLPIRNNVVGFSGLRDNSWGPNGERTPVITYISRQGWGRRMLIQEDHEKLVRELYNLRDTYGYEVNVVLMDKLSRAEQMQLAGRTTIMMGVHGNGLTSLLWMKPSPRSTVMEFFFPGGFAHDYEYTTRALGMVHYGFWGNSAFTRPDVPPVAYPEGFQGNEIPIDGTLVAKICHERLTLSDEADD</sequence>
<dbReference type="InterPro" id="IPR007657">
    <property type="entry name" value="Glycosyltransferase_61"/>
</dbReference>
<dbReference type="GO" id="GO:0035269">
    <property type="term" value="P:protein O-linked glycosylation via mannose"/>
    <property type="evidence" value="ECO:0007669"/>
    <property type="project" value="TreeGrafter"/>
</dbReference>
<dbReference type="InterPro" id="IPR049625">
    <property type="entry name" value="Glyco_transf_61_cat"/>
</dbReference>
<evidence type="ECO:0000256" key="2">
    <source>
        <dbReference type="ARBA" id="ARBA00022676"/>
    </source>
</evidence>
<protein>
    <recommendedName>
        <fullName evidence="9">Glycosyltransferase 61 catalytic domain-containing protein</fullName>
    </recommendedName>
</protein>
<reference evidence="10 11" key="1">
    <citation type="submission" date="2018-02" db="EMBL/GenBank/DDBJ databases">
        <title>Genome sequence of the basidiomycete white-rot fungus Phlebia centrifuga.</title>
        <authorList>
            <person name="Granchi Z."/>
            <person name="Peng M."/>
            <person name="de Vries R.P."/>
            <person name="Hilden K."/>
            <person name="Makela M.R."/>
            <person name="Grigoriev I."/>
            <person name="Riley R."/>
        </authorList>
    </citation>
    <scope>NUCLEOTIDE SEQUENCE [LARGE SCALE GENOMIC DNA]</scope>
    <source>
        <strain evidence="10 11">FBCC195</strain>
    </source>
</reference>
<comment type="caution">
    <text evidence="10">The sequence shown here is derived from an EMBL/GenBank/DDBJ whole genome shotgun (WGS) entry which is preliminary data.</text>
</comment>
<dbReference type="GO" id="GO:0097363">
    <property type="term" value="F:protein O-acetylglucosaminyltransferase activity"/>
    <property type="evidence" value="ECO:0007669"/>
    <property type="project" value="TreeGrafter"/>
</dbReference>
<keyword evidence="5" id="KW-1133">Transmembrane helix</keyword>
<dbReference type="STRING" id="98765.A0A2R6S6U1"/>